<dbReference type="KEGG" id="lsp:Bsph_2660"/>
<dbReference type="EMBL" id="CP000817">
    <property type="protein sequence ID" value="ACA40200.1"/>
    <property type="molecule type" value="Genomic_DNA"/>
</dbReference>
<accession>B1HYN9</accession>
<dbReference type="EnsemblBacteria" id="ACA40200">
    <property type="protein sequence ID" value="ACA40200"/>
    <property type="gene ID" value="Bsph_2660"/>
</dbReference>
<sequence>MYTLAGTLSVEINPSFIIMKRKHLSVDIMLALKIKNSWFAEY</sequence>
<reference evidence="1 2" key="1">
    <citation type="journal article" date="2008" name="J. Bacteriol.">
        <title>Complete genome sequence of the mosquitocidal bacterium Bacillus sphaericus C3-41 and comparison with those of closely related Bacillus species.</title>
        <authorList>
            <person name="Hu X."/>
            <person name="Fan W."/>
            <person name="Han B."/>
            <person name="Liu H."/>
            <person name="Zheng D."/>
            <person name="Li Q."/>
            <person name="Dong W."/>
            <person name="Yan J."/>
            <person name="Gao M."/>
            <person name="Berry C."/>
            <person name="Yuan Z."/>
        </authorList>
    </citation>
    <scope>NUCLEOTIDE SEQUENCE [LARGE SCALE GENOMIC DNA]</scope>
    <source>
        <strain evidence="1 2">C3-41</strain>
    </source>
</reference>
<gene>
    <name evidence="1" type="ordered locus">Bsph_2660</name>
</gene>
<protein>
    <submittedName>
        <fullName evidence="1">Uncharacterized protein</fullName>
    </submittedName>
</protein>
<dbReference type="AlphaFoldDB" id="B1HYN9"/>
<dbReference type="Proteomes" id="UP000002164">
    <property type="component" value="Chromosome"/>
</dbReference>
<organism evidence="1 2">
    <name type="scientific">Lysinibacillus sphaericus (strain C3-41)</name>
    <dbReference type="NCBI Taxonomy" id="444177"/>
    <lineage>
        <taxon>Bacteria</taxon>
        <taxon>Bacillati</taxon>
        <taxon>Bacillota</taxon>
        <taxon>Bacilli</taxon>
        <taxon>Bacillales</taxon>
        <taxon>Bacillaceae</taxon>
        <taxon>Lysinibacillus</taxon>
    </lineage>
</organism>
<evidence type="ECO:0000313" key="1">
    <source>
        <dbReference type="EMBL" id="ACA40200.1"/>
    </source>
</evidence>
<name>B1HYN9_LYSSC</name>
<dbReference type="HOGENOM" id="CLU_3253670_0_0_9"/>
<evidence type="ECO:0000313" key="2">
    <source>
        <dbReference type="Proteomes" id="UP000002164"/>
    </source>
</evidence>
<proteinExistence type="predicted"/>